<proteinExistence type="predicted"/>
<protein>
    <recommendedName>
        <fullName evidence="1">Reverse transcriptase domain-containing protein</fullName>
    </recommendedName>
</protein>
<sequence>MFDSTDLNLMFWNADGIHKKLHELLNLLLDKSIDILAVSETRLTNAIILDTPGYTCYRQDKHPSSGKGQGVAIFIKSNIHHSCVLIPETKYMEAIGIELSISSHKYVIVSAYQSPNLDFITNDLDITLGLGPKVLVMGDFNARHTLWDCDSINKHGTCMLNHMLVSDFVIHAPDSPTLIHYRSEFAPSTPDLCLSKNVDSVLELFTLPALSSNHLPVIFTLYGSLKRDSKIQFNYSEADWSNFRSFLNENTVLSASVYSSIPELDAAIGEFLTNISTARNMFIPKINAGPQTKPLPRFIKKLIKQKNNLRRQEQHESSPVSRKILRTSINQLQDRINVAIKCNQDNIWNKRLNLVDNPSSDIWKLVRSLSQKSSTIPPLNKPDGSITVDTQEQCNELAEAFHQNMLLTNKWATDEDCIREVEDSIKKLNEQSVTTTTQPIHFIHPKELWKQIRSLKCRKSPGPDSIPNIILKNLPHKCIVLLTKILNGCLNICYYPSSWKIAKVIAIRKAGKSSFLPGSYRPISLLCTLGKVFERLILSRLSRYAEDHLISEQFGFRRGHSTVQQLARVAEHIADNLNRNCTTGMFLLDIEKAFDTVWHEGLLHKLLKIGVPIKLVKLMQSYLNGRHFRVHIGSSYSSLFRVPAGVPQGSVLGPYLFLIYLNDIPKQPRTHLACFADDTASFSSSDDIELVVARLQLSLELLSEYFKRWKLKLNDNKTEAILFTRKRELPRIKLSLNGHNIPWSHSVKYLGVILDPKVKWSPHIKSLHDKGMKCLSGLRPLLNRQSNLSPYTKLRIYKSLVRPVITYAAPVWSSTSDTNFSKLQVVQNKALKIAYNTPYYTNLKRLHDKIELLNIQTFVYNLARRFYLDKNPHHRNNLVSSIGKSRLSNLSYIGTYRSYRLPHHYVLSEQ</sequence>
<name>A0ABQ7R144_PLUXY</name>
<dbReference type="InterPro" id="IPR043502">
    <property type="entry name" value="DNA/RNA_pol_sf"/>
</dbReference>
<evidence type="ECO:0000313" key="3">
    <source>
        <dbReference type="Proteomes" id="UP000823941"/>
    </source>
</evidence>
<dbReference type="PROSITE" id="PS50878">
    <property type="entry name" value="RT_POL"/>
    <property type="match status" value="1"/>
</dbReference>
<dbReference type="Proteomes" id="UP000823941">
    <property type="component" value="Chromosome 5"/>
</dbReference>
<dbReference type="SUPFAM" id="SSF56672">
    <property type="entry name" value="DNA/RNA polymerases"/>
    <property type="match status" value="1"/>
</dbReference>
<dbReference type="Pfam" id="PF00078">
    <property type="entry name" value="RVT_1"/>
    <property type="match status" value="1"/>
</dbReference>
<reference evidence="2 3" key="1">
    <citation type="submission" date="2021-06" db="EMBL/GenBank/DDBJ databases">
        <title>A haploid diamondback moth (Plutella xylostella L.) genome assembly resolves 31 chromosomes and identifies a diamide resistance mutation.</title>
        <authorList>
            <person name="Ward C.M."/>
            <person name="Perry K.D."/>
            <person name="Baker G."/>
            <person name="Powis K."/>
            <person name="Heckel D.G."/>
            <person name="Baxter S.W."/>
        </authorList>
    </citation>
    <scope>NUCLEOTIDE SEQUENCE [LARGE SCALE GENOMIC DNA]</scope>
    <source>
        <strain evidence="2 3">LV</strain>
        <tissue evidence="2">Single pupa</tissue>
    </source>
</reference>
<dbReference type="PANTHER" id="PTHR36688:SF2">
    <property type="entry name" value="ENDONUCLEASE_EXONUCLEASE_PHOSPHATASE DOMAIN-CONTAINING PROTEIN"/>
    <property type="match status" value="1"/>
</dbReference>
<dbReference type="InterPro" id="IPR036691">
    <property type="entry name" value="Endo/exonu/phosph_ase_sf"/>
</dbReference>
<dbReference type="InterPro" id="IPR005135">
    <property type="entry name" value="Endo/exonuclease/phosphatase"/>
</dbReference>
<gene>
    <name evidence="2" type="ORF">JYU34_003884</name>
</gene>
<evidence type="ECO:0000259" key="1">
    <source>
        <dbReference type="PROSITE" id="PS50878"/>
    </source>
</evidence>
<comment type="caution">
    <text evidence="2">The sequence shown here is derived from an EMBL/GenBank/DDBJ whole genome shotgun (WGS) entry which is preliminary data.</text>
</comment>
<evidence type="ECO:0000313" key="2">
    <source>
        <dbReference type="EMBL" id="KAG7311027.1"/>
    </source>
</evidence>
<keyword evidence="3" id="KW-1185">Reference proteome</keyword>
<organism evidence="2 3">
    <name type="scientific">Plutella xylostella</name>
    <name type="common">Diamondback moth</name>
    <name type="synonym">Plutella maculipennis</name>
    <dbReference type="NCBI Taxonomy" id="51655"/>
    <lineage>
        <taxon>Eukaryota</taxon>
        <taxon>Metazoa</taxon>
        <taxon>Ecdysozoa</taxon>
        <taxon>Arthropoda</taxon>
        <taxon>Hexapoda</taxon>
        <taxon>Insecta</taxon>
        <taxon>Pterygota</taxon>
        <taxon>Neoptera</taxon>
        <taxon>Endopterygota</taxon>
        <taxon>Lepidoptera</taxon>
        <taxon>Glossata</taxon>
        <taxon>Ditrysia</taxon>
        <taxon>Yponomeutoidea</taxon>
        <taxon>Plutellidae</taxon>
        <taxon>Plutella</taxon>
    </lineage>
</organism>
<dbReference type="Gene3D" id="3.60.10.10">
    <property type="entry name" value="Endonuclease/exonuclease/phosphatase"/>
    <property type="match status" value="1"/>
</dbReference>
<dbReference type="PANTHER" id="PTHR36688">
    <property type="entry name" value="ENDO/EXONUCLEASE/PHOSPHATASE DOMAIN-CONTAINING PROTEIN"/>
    <property type="match status" value="1"/>
</dbReference>
<dbReference type="InterPro" id="IPR000477">
    <property type="entry name" value="RT_dom"/>
</dbReference>
<dbReference type="InterPro" id="IPR052560">
    <property type="entry name" value="RdDP_mobile_element"/>
</dbReference>
<dbReference type="Pfam" id="PF03372">
    <property type="entry name" value="Exo_endo_phos"/>
    <property type="match status" value="1"/>
</dbReference>
<dbReference type="CDD" id="cd01650">
    <property type="entry name" value="RT_nLTR_like"/>
    <property type="match status" value="1"/>
</dbReference>
<dbReference type="EMBL" id="JAHIBW010000005">
    <property type="protein sequence ID" value="KAG7311027.1"/>
    <property type="molecule type" value="Genomic_DNA"/>
</dbReference>
<accession>A0ABQ7R144</accession>
<dbReference type="SUPFAM" id="SSF56219">
    <property type="entry name" value="DNase I-like"/>
    <property type="match status" value="1"/>
</dbReference>
<feature type="domain" description="Reverse transcriptase" evidence="1">
    <location>
        <begin position="488"/>
        <end position="754"/>
    </location>
</feature>